<dbReference type="CDD" id="cd22967">
    <property type="entry name" value="DD_AK7"/>
    <property type="match status" value="1"/>
</dbReference>
<dbReference type="InterPro" id="IPR047499">
    <property type="entry name" value="DD_AK7"/>
</dbReference>
<sequence length="758" mass="90162">MSKRYFINNLDSPLGQEFYSQLVKEDTEEGVHMATYTIDDPNKMPPKGFKKILKRYKPKLSRKKMLEECDVYVYDVASATQTDLDFVCDIFRNSKTTLEEQKVLILVSSVLTWSAMPDKVKPKVEKKVDEEQEGEQQEQQEQQQKKEEAEAEENQEPKEDENNQDQEQDQQQIQQQQINEVPEIIEYVPWEESDYKLRSASTQYQQLKEWEDMVLGLQKENLKVIVVCSGLIYGKGEILFQKYFKKAWLQQPYKLSYQSDGNNKVPTVHITDLVKMIVKVSESIPESNYIFAVDNTQDRTQKAIIQGIATGVGSGWIEQNDDFFKDFTPEEMDCFRLHLDCKTSQMFIGNEETPSDFEWHCEKGIAFNAKKILQEFTSIHKLRPIKIIMESKAENMRFQDILNMISDHYRIPVINQDQIFKDAQDPNYVFPSEIQEDFNEYWPVIQEYINTKAPAQLSEQLKIYYKVIKWRLSQNDCQNRGFILQNFPNFFEEADFIFYPNKQKLKMKKKPKKKPVVTEEEKKQPQEPVVDENGDPIEQEQAEEQQQEEQQQEEQQEEEQQEEEQQEEEQEGGPKPEDFFPESYIVIKPLGKTDNFDYNRKLINFFSERNLDAYFIDPRKKTNHDTFEDLRIYIERNGRPYNYLQNEKELIVLYFNLQKIKDLTIKYTRKQSIQIWKEITKVKKDKRQDLVTKYTKYIQEQEQELQQVKQFPFRNYLMDFVVPVLNEGLVEVAHILPDDPVEFLAEYLYKRSFNVDNE</sequence>
<proteinExistence type="predicted"/>
<comment type="caution">
    <text evidence="2">The sequence shown here is derived from an EMBL/GenBank/DDBJ whole genome shotgun (WGS) entry which is preliminary data.</text>
</comment>
<feature type="compositionally biased region" description="Acidic residues" evidence="1">
    <location>
        <begin position="529"/>
        <end position="571"/>
    </location>
</feature>
<name>A0A8S1JTD5_PARPR</name>
<dbReference type="Proteomes" id="UP000688137">
    <property type="component" value="Unassembled WGS sequence"/>
</dbReference>
<organism evidence="2 3">
    <name type="scientific">Paramecium primaurelia</name>
    <dbReference type="NCBI Taxonomy" id="5886"/>
    <lineage>
        <taxon>Eukaryota</taxon>
        <taxon>Sar</taxon>
        <taxon>Alveolata</taxon>
        <taxon>Ciliophora</taxon>
        <taxon>Intramacronucleata</taxon>
        <taxon>Oligohymenophorea</taxon>
        <taxon>Peniculida</taxon>
        <taxon>Parameciidae</taxon>
        <taxon>Paramecium</taxon>
    </lineage>
</organism>
<dbReference type="Pfam" id="PF05186">
    <property type="entry name" value="Dpy-30"/>
    <property type="match status" value="1"/>
</dbReference>
<dbReference type="EMBL" id="CAJJDM010000004">
    <property type="protein sequence ID" value="CAD8044879.1"/>
    <property type="molecule type" value="Genomic_DNA"/>
</dbReference>
<evidence type="ECO:0000313" key="2">
    <source>
        <dbReference type="EMBL" id="CAD8044879.1"/>
    </source>
</evidence>
<dbReference type="AlphaFoldDB" id="A0A8S1JTD5"/>
<protein>
    <recommendedName>
        <fullName evidence="4">Dpy-30 motif protein</fullName>
    </recommendedName>
</protein>
<keyword evidence="3" id="KW-1185">Reference proteome</keyword>
<reference evidence="2" key="1">
    <citation type="submission" date="2021-01" db="EMBL/GenBank/DDBJ databases">
        <authorList>
            <consortium name="Genoscope - CEA"/>
            <person name="William W."/>
        </authorList>
    </citation>
    <scope>NUCLEOTIDE SEQUENCE</scope>
</reference>
<dbReference type="InterPro" id="IPR007858">
    <property type="entry name" value="Dpy-30_motif"/>
</dbReference>
<gene>
    <name evidence="2" type="ORF">PPRIM_AZ9-3.1.T0080448</name>
</gene>
<evidence type="ECO:0000256" key="1">
    <source>
        <dbReference type="SAM" id="MobiDB-lite"/>
    </source>
</evidence>
<evidence type="ECO:0008006" key="4">
    <source>
        <dbReference type="Google" id="ProtNLM"/>
    </source>
</evidence>
<feature type="compositionally biased region" description="Basic and acidic residues" evidence="1">
    <location>
        <begin position="516"/>
        <end position="525"/>
    </location>
</feature>
<evidence type="ECO:0000313" key="3">
    <source>
        <dbReference type="Proteomes" id="UP000688137"/>
    </source>
</evidence>
<dbReference type="OMA" id="DFNEYWP"/>
<feature type="region of interest" description="Disordered" evidence="1">
    <location>
        <begin position="509"/>
        <end position="580"/>
    </location>
</feature>
<accession>A0A8S1JTD5</accession>
<feature type="region of interest" description="Disordered" evidence="1">
    <location>
        <begin position="121"/>
        <end position="175"/>
    </location>
</feature>